<dbReference type="EC" id="5.1.3.3" evidence="1"/>
<dbReference type="Gene3D" id="2.70.98.10">
    <property type="match status" value="1"/>
</dbReference>
<evidence type="ECO:0000313" key="2">
    <source>
        <dbReference type="Proteomes" id="UP001239083"/>
    </source>
</evidence>
<evidence type="ECO:0000313" key="1">
    <source>
        <dbReference type="EMBL" id="MDQ0895153.1"/>
    </source>
</evidence>
<keyword evidence="2" id="KW-1185">Reference proteome</keyword>
<dbReference type="EMBL" id="JAUSYY010000001">
    <property type="protein sequence ID" value="MDQ0895153.1"/>
    <property type="molecule type" value="Genomic_DNA"/>
</dbReference>
<dbReference type="SUPFAM" id="SSF74650">
    <property type="entry name" value="Galactose mutarotase-like"/>
    <property type="match status" value="1"/>
</dbReference>
<name>A0ABU0RAP6_9MICO</name>
<dbReference type="Proteomes" id="UP001239083">
    <property type="component" value="Unassembled WGS sequence"/>
</dbReference>
<accession>A0ABU0RAP6</accession>
<keyword evidence="1" id="KW-0413">Isomerase</keyword>
<proteinExistence type="predicted"/>
<dbReference type="InterPro" id="IPR014718">
    <property type="entry name" value="GH-type_carb-bd"/>
</dbReference>
<organism evidence="1 2">
    <name type="scientific">Agromyces ramosus</name>
    <dbReference type="NCBI Taxonomy" id="33879"/>
    <lineage>
        <taxon>Bacteria</taxon>
        <taxon>Bacillati</taxon>
        <taxon>Actinomycetota</taxon>
        <taxon>Actinomycetes</taxon>
        <taxon>Micrococcales</taxon>
        <taxon>Microbacteriaceae</taxon>
        <taxon>Agromyces</taxon>
    </lineage>
</organism>
<dbReference type="InterPro" id="IPR011013">
    <property type="entry name" value="Gal_mutarotase_sf_dom"/>
</dbReference>
<dbReference type="InterPro" id="IPR008183">
    <property type="entry name" value="Aldose_1/G6P_1-epimerase"/>
</dbReference>
<comment type="caution">
    <text evidence="1">The sequence shown here is derived from an EMBL/GenBank/DDBJ whole genome shotgun (WGS) entry which is preliminary data.</text>
</comment>
<reference evidence="1 2" key="1">
    <citation type="submission" date="2023-07" db="EMBL/GenBank/DDBJ databases">
        <title>Comparative genomics of wheat-associated soil bacteria to identify genetic determinants of phenazine resistance.</title>
        <authorList>
            <person name="Mouncey N."/>
        </authorList>
    </citation>
    <scope>NUCLEOTIDE SEQUENCE [LARGE SCALE GENOMIC DNA]</scope>
    <source>
        <strain evidence="1 2">V3I3</strain>
    </source>
</reference>
<gene>
    <name evidence="1" type="ORF">QFZ26_002708</name>
</gene>
<dbReference type="GO" id="GO:0004034">
    <property type="term" value="F:aldose 1-epimerase activity"/>
    <property type="evidence" value="ECO:0007669"/>
    <property type="project" value="UniProtKB-EC"/>
</dbReference>
<protein>
    <submittedName>
        <fullName evidence="1">Aldose 1-epimerase</fullName>
        <ecNumber evidence="1">5.1.3.3</ecNumber>
    </submittedName>
</protein>
<sequence>MGALHELRTGTARATVSEYAAGLRGLEVAGIVLVHGGVEPSPPLSAGVVLVPWPNRVDGGLWELDGRLQQLECNEPEFGNANHGLLSQTRYAVAWADADALRLEAPVEGRAGYPFRLATAVEYHAVPDGVRVRHEITNLGDRAAPIAVGAHPYLGIGDTKSRDLEIRVRAGAVLDLDERHIPRGISSVAAGSDLRDWTPLDDVMRHGCLAALDVSDGLLRHGLRERGGAEVELWADPEFGYAQLYITDALPGLGAGEVAVAIEPMTAPPNALRSGFGLTWLEPGERWSAEWGIRLVAGDSNRSSCREAREHL</sequence>
<dbReference type="Pfam" id="PF01263">
    <property type="entry name" value="Aldose_epim"/>
    <property type="match status" value="1"/>
</dbReference>
<dbReference type="RefSeq" id="WP_307042982.1">
    <property type="nucleotide sequence ID" value="NZ_JAUSYY010000001.1"/>
</dbReference>